<sequence>MKRMSVMSNAYQMDSPKRYCSPGPSSSASSWNSVPSPIDYTAYEFMSMMESILKQPIESIDSNESAEEDDSIKKSEKSKKFYESDGKIIQLKDKVIAIVDPQPRIIHKYALAALKKKGVYFVQSETELFGPFFVTPTPNDLPKGELVMIYECCSSKLSETCTTCFRPLGLFQN</sequence>
<dbReference type="AlphaFoldDB" id="A0AAE8ZWT3"/>
<evidence type="ECO:0000313" key="2">
    <source>
        <dbReference type="EMBL" id="ULT83799.1"/>
    </source>
</evidence>
<dbReference type="EMBL" id="CP090896">
    <property type="protein sequence ID" value="ULT83799.1"/>
    <property type="molecule type" value="Genomic_DNA"/>
</dbReference>
<dbReference type="RefSeq" id="XP_002645419.2">
    <property type="nucleotide sequence ID" value="XM_002645373.2"/>
</dbReference>
<evidence type="ECO:0000256" key="1">
    <source>
        <dbReference type="SAM" id="MobiDB-lite"/>
    </source>
</evidence>
<gene>
    <name evidence="2" type="ORF">L3Y34_012818</name>
    <name evidence="3" type="ORF">L5515_018666</name>
</gene>
<proteinExistence type="predicted"/>
<reference evidence="3 5" key="1">
    <citation type="submission" date="2022-04" db="EMBL/GenBank/DDBJ databases">
        <title>Chromosome-level reference genomes for two strains of Caenorhabditis briggsae: an improved platform for comparative genomics.</title>
        <authorList>
            <person name="Stevens L."/>
            <person name="Andersen E."/>
        </authorList>
    </citation>
    <scope>NUCLEOTIDE SEQUENCE [LARGE SCALE GENOMIC DNA]</scope>
    <source>
        <strain evidence="3">VX34</strain>
        <tissue evidence="3">Whole-organism</tissue>
    </source>
</reference>
<dbReference type="KEGG" id="cbr:CBG_15530"/>
<dbReference type="Proteomes" id="UP000827892">
    <property type="component" value="Chromosome X"/>
</dbReference>
<dbReference type="Proteomes" id="UP000829354">
    <property type="component" value="Chromosome X"/>
</dbReference>
<dbReference type="EMBL" id="CP092625">
    <property type="protein sequence ID" value="UMM43053.1"/>
    <property type="molecule type" value="Genomic_DNA"/>
</dbReference>
<reference evidence="2 4" key="2">
    <citation type="submission" date="2022-05" db="EMBL/GenBank/DDBJ databases">
        <title>Chromosome-level reference genomes for two strains of Caenorhabditis briggsae: an improved platform for comparative genomics.</title>
        <authorList>
            <person name="Stevens L."/>
            <person name="Andersen E.C."/>
        </authorList>
    </citation>
    <scope>NUCLEOTIDE SEQUENCE [LARGE SCALE GENOMIC DNA]</scope>
    <source>
        <strain evidence="2">QX1410_ONT</strain>
        <tissue evidence="2">Whole-organism</tissue>
    </source>
</reference>
<accession>A0AAE8ZWT3</accession>
<feature type="region of interest" description="Disordered" evidence="1">
    <location>
        <begin position="59"/>
        <end position="78"/>
    </location>
</feature>
<protein>
    <submittedName>
        <fullName evidence="2">Uncharacterized protein</fullName>
    </submittedName>
</protein>
<evidence type="ECO:0000313" key="4">
    <source>
        <dbReference type="Proteomes" id="UP000827892"/>
    </source>
</evidence>
<evidence type="ECO:0000313" key="3">
    <source>
        <dbReference type="EMBL" id="UMM43053.1"/>
    </source>
</evidence>
<keyword evidence="5" id="KW-1185">Reference proteome</keyword>
<organism evidence="2 4">
    <name type="scientific">Caenorhabditis briggsae</name>
    <dbReference type="NCBI Taxonomy" id="6238"/>
    <lineage>
        <taxon>Eukaryota</taxon>
        <taxon>Metazoa</taxon>
        <taxon>Ecdysozoa</taxon>
        <taxon>Nematoda</taxon>
        <taxon>Chromadorea</taxon>
        <taxon>Rhabditida</taxon>
        <taxon>Rhabditina</taxon>
        <taxon>Rhabditomorpha</taxon>
        <taxon>Rhabditoidea</taxon>
        <taxon>Rhabditidae</taxon>
        <taxon>Peloderinae</taxon>
        <taxon>Caenorhabditis</taxon>
    </lineage>
</organism>
<evidence type="ECO:0000313" key="5">
    <source>
        <dbReference type="Proteomes" id="UP000829354"/>
    </source>
</evidence>
<name>A0AAE8ZWT3_CAEBR</name>